<dbReference type="Proteomes" id="UP000823637">
    <property type="component" value="Unassembled WGS sequence"/>
</dbReference>
<keyword evidence="5 6" id="KW-0472">Membrane</keyword>
<proteinExistence type="predicted"/>
<comment type="subcellular location">
    <subcellularLocation>
        <location evidence="1">Cell inner membrane</location>
        <topology evidence="1">Multi-pass membrane protein</topology>
    </subcellularLocation>
</comment>
<comment type="caution">
    <text evidence="7">The sequence shown here is derived from an EMBL/GenBank/DDBJ whole genome shotgun (WGS) entry which is preliminary data.</text>
</comment>
<dbReference type="PANTHER" id="PTHR43702">
    <property type="entry name" value="L-FUCOSE-PROTON SYMPORTER"/>
    <property type="match status" value="1"/>
</dbReference>
<dbReference type="GO" id="GO:0022857">
    <property type="term" value="F:transmembrane transporter activity"/>
    <property type="evidence" value="ECO:0007669"/>
    <property type="project" value="InterPro"/>
</dbReference>
<keyword evidence="2" id="KW-1003">Cell membrane</keyword>
<keyword evidence="3 6" id="KW-0812">Transmembrane</keyword>
<organism evidence="7 8">
    <name type="scientific">Candidatus Enterocola intestinipullorum</name>
    <dbReference type="NCBI Taxonomy" id="2840783"/>
    <lineage>
        <taxon>Bacteria</taxon>
        <taxon>Pseudomonadati</taxon>
        <taxon>Bacteroidota</taxon>
        <taxon>Bacteroidia</taxon>
        <taxon>Bacteroidales</taxon>
        <taxon>Candidatus Enterocola</taxon>
    </lineage>
</organism>
<dbReference type="InterPro" id="IPR011701">
    <property type="entry name" value="MFS"/>
</dbReference>
<feature type="transmembrane region" description="Helical" evidence="6">
    <location>
        <begin position="263"/>
        <end position="282"/>
    </location>
</feature>
<feature type="transmembrane region" description="Helical" evidence="6">
    <location>
        <begin position="178"/>
        <end position="197"/>
    </location>
</feature>
<feature type="transmembrane region" description="Helical" evidence="6">
    <location>
        <begin position="53"/>
        <end position="73"/>
    </location>
</feature>
<reference evidence="7" key="1">
    <citation type="submission" date="2020-10" db="EMBL/GenBank/DDBJ databases">
        <authorList>
            <person name="Gilroy R."/>
        </authorList>
    </citation>
    <scope>NUCLEOTIDE SEQUENCE</scope>
    <source>
        <strain evidence="7">D3-1215</strain>
    </source>
</reference>
<evidence type="ECO:0000256" key="2">
    <source>
        <dbReference type="ARBA" id="ARBA00022475"/>
    </source>
</evidence>
<evidence type="ECO:0000313" key="7">
    <source>
        <dbReference type="EMBL" id="MBO8446637.1"/>
    </source>
</evidence>
<evidence type="ECO:0000256" key="5">
    <source>
        <dbReference type="ARBA" id="ARBA00023136"/>
    </source>
</evidence>
<feature type="transmembrane region" description="Helical" evidence="6">
    <location>
        <begin position="294"/>
        <end position="313"/>
    </location>
</feature>
<dbReference type="Gene3D" id="1.20.1250.20">
    <property type="entry name" value="MFS general substrate transporter like domains"/>
    <property type="match status" value="2"/>
</dbReference>
<gene>
    <name evidence="7" type="ORF">IAC32_02695</name>
</gene>
<feature type="transmembrane region" description="Helical" evidence="6">
    <location>
        <begin position="80"/>
        <end position="101"/>
    </location>
</feature>
<dbReference type="InterPro" id="IPR036259">
    <property type="entry name" value="MFS_trans_sf"/>
</dbReference>
<dbReference type="PANTHER" id="PTHR43702:SF3">
    <property type="entry name" value="PROTEIN TSGA"/>
    <property type="match status" value="1"/>
</dbReference>
<name>A0A9D9EEQ3_9BACT</name>
<evidence type="ECO:0000256" key="1">
    <source>
        <dbReference type="ARBA" id="ARBA00004429"/>
    </source>
</evidence>
<feature type="transmembrane region" description="Helical" evidence="6">
    <location>
        <begin position="107"/>
        <end position="130"/>
    </location>
</feature>
<evidence type="ECO:0000256" key="3">
    <source>
        <dbReference type="ARBA" id="ARBA00022692"/>
    </source>
</evidence>
<dbReference type="AlphaFoldDB" id="A0A9D9EEQ3"/>
<dbReference type="InterPro" id="IPR050375">
    <property type="entry name" value="MFS_TsgA-like"/>
</dbReference>
<evidence type="ECO:0000256" key="6">
    <source>
        <dbReference type="SAM" id="Phobius"/>
    </source>
</evidence>
<dbReference type="EMBL" id="JADIMR010000038">
    <property type="protein sequence ID" value="MBO8446637.1"/>
    <property type="molecule type" value="Genomic_DNA"/>
</dbReference>
<feature type="transmembrane region" description="Helical" evidence="6">
    <location>
        <begin position="225"/>
        <end position="243"/>
    </location>
</feature>
<protein>
    <submittedName>
        <fullName evidence="7">MFS transporter</fullName>
    </submittedName>
</protein>
<dbReference type="GO" id="GO:0005886">
    <property type="term" value="C:plasma membrane"/>
    <property type="evidence" value="ECO:0007669"/>
    <property type="project" value="UniProtKB-SubCell"/>
</dbReference>
<feature type="transmembrane region" description="Helical" evidence="6">
    <location>
        <begin position="142"/>
        <end position="166"/>
    </location>
</feature>
<evidence type="ECO:0000313" key="8">
    <source>
        <dbReference type="Proteomes" id="UP000823637"/>
    </source>
</evidence>
<dbReference type="SUPFAM" id="SSF103473">
    <property type="entry name" value="MFS general substrate transporter"/>
    <property type="match status" value="1"/>
</dbReference>
<feature type="transmembrane region" description="Helical" evidence="6">
    <location>
        <begin position="12"/>
        <end position="33"/>
    </location>
</feature>
<sequence length="420" mass="44590">MQNNQTISRKSYALPIAMMFALLFLIAFVTNLAGSMGVILKNQFETSNAVSQLGTFANFLAYAFMGVPAGIILKRKGYKFTSLLAIAVGIAGVGIQCLSGVAGSFAVYVAGAFVAGFSMCMLNVVAMPMLNTLGGGGNKGNSFIQFGNTFNSVGGTITPILVGYLVGDFATAQIADAYPAMYIAMGVFALAFVVIALNKIPEPHLQSAKEREDEKKQPKDKYSPLSFRHFVLGAIAIFFYVGIENGIPNTANLYISEVVNPAVAGSVIGVYWFLMMCGRFIGAAVGSFISSKNMLAGVATLGIILVLCALLVPDTAQINLFRAELPLSMLFIPLCGLATSVMFGGIFNLSTEGLGKYTPVASGIYMALVCGGGVIPVLQNYLADHFGAVQSYWIVVLCLLYILWYALSGCKNVNKNIPVD</sequence>
<accession>A0A9D9EEQ3</accession>
<dbReference type="Pfam" id="PF07690">
    <property type="entry name" value="MFS_1"/>
    <property type="match status" value="1"/>
</dbReference>
<feature type="transmembrane region" description="Helical" evidence="6">
    <location>
        <begin position="325"/>
        <end position="347"/>
    </location>
</feature>
<feature type="transmembrane region" description="Helical" evidence="6">
    <location>
        <begin position="390"/>
        <end position="407"/>
    </location>
</feature>
<reference evidence="7" key="2">
    <citation type="journal article" date="2021" name="PeerJ">
        <title>Extensive microbial diversity within the chicken gut microbiome revealed by metagenomics and culture.</title>
        <authorList>
            <person name="Gilroy R."/>
            <person name="Ravi A."/>
            <person name="Getino M."/>
            <person name="Pursley I."/>
            <person name="Horton D.L."/>
            <person name="Alikhan N.F."/>
            <person name="Baker D."/>
            <person name="Gharbi K."/>
            <person name="Hall N."/>
            <person name="Watson M."/>
            <person name="Adriaenssens E.M."/>
            <person name="Foster-Nyarko E."/>
            <person name="Jarju S."/>
            <person name="Secka A."/>
            <person name="Antonio M."/>
            <person name="Oren A."/>
            <person name="Chaudhuri R.R."/>
            <person name="La Ragione R."/>
            <person name="Hildebrand F."/>
            <person name="Pallen M.J."/>
        </authorList>
    </citation>
    <scope>NUCLEOTIDE SEQUENCE</scope>
    <source>
        <strain evidence="7">D3-1215</strain>
    </source>
</reference>
<keyword evidence="4 6" id="KW-1133">Transmembrane helix</keyword>
<evidence type="ECO:0000256" key="4">
    <source>
        <dbReference type="ARBA" id="ARBA00022989"/>
    </source>
</evidence>
<feature type="transmembrane region" description="Helical" evidence="6">
    <location>
        <begin position="359"/>
        <end position="378"/>
    </location>
</feature>